<dbReference type="Gene3D" id="1.10.1070.11">
    <property type="entry name" value="Phosphatidylinositol 3-/4-kinase, catalytic domain"/>
    <property type="match status" value="1"/>
</dbReference>
<dbReference type="InterPro" id="IPR038980">
    <property type="entry name" value="ATM_plant"/>
</dbReference>
<sequence length="2934" mass="339311">MDLEDRLCTILQDLTKSKQRVKARKALEDLLTDKRKDVVGVLNNSQLFTWKELVFSVMEYNMKEIDDYLKKQVVAFSCIKPLLSTILKLQFENDNYSAIKYTIQHVTDQLTRDSDFILSFIGHEYVQILGSLIIDNYTIRCLLTQDKWNLIYKCMCALVSNSTNATYRSYLLSEASNVFLKLIDIGYQHSTLPIYYILNSLFKALCEFKDIHGSPFIKLISTFNILAERDGIECRALVCRIGDDILDSMLNYIINAKSHNNNVTEQCLVFIFLQIKFHHPSDIIEPDYITREWINSLLYFHQVLLEKFQAPKDVFQLISTVEVEASDYQNIPKLFYRMLVQVERSFLLIIEYFPDSLCLLSTSQPKRIKLSSVDFVDLITDNLPNHSHPKFIIYLHLLLNLLANMPHLFKNRILIILRLLFEIPCTRAAELNHSITNEVIHCLICIVTSKDVFLEQNVVNLIVTNILLQNLHLQKQPSYYRLLSIILESNTQAKLPVINWKELQHSLIDSKCIGFLWKYLSIHDLPCCQDIPNSTFSMEHSLPRHSTRIFIINCLLPEKFDNTKSIVNWLTSCDTFFMLGQILASQCMLSSCKSLLLTERFLTDSMLRKFQHTTKVDNFSQDSIRIMLEFEFIPIPTLPNPETFRLYKSERSAIPSYYTEYIAYINSIFLRLVTYFSGNECKQRSTILLSLLKYYFYFHFNLVVWTSFQTNLLPISIQNEFIILVFNQLVEDLLQFPSLDTLSATIKLEEFLIELKMIVSNSNYFYTPAIHSVISSFLNIIPDNIIDSLKSIISHLYESTSKQLPLTRALNPLDINLLDKQHTVTISIVRILCNLHWLYYKISSTDHHHLEYLLTNSFLCQLLNNLLDIKSVFSLQASIVVCEHLAYSFTSCSESVLCLILERLLLICTQLCKFNQTALNKVMLILQCLAEQLVCFIKVNITISHHVENLLRILTSIYMNVRFSNPNRVLYIEFIFHFYKVFHELNWPILTLQTNKFQENADKTLEELIYELNLDFNRECISSQSNLLAGLHPTSSVIESQSHFCSFNSMINSLWENNQSTYLTQNLIPVEYGDSVKSGHVRSILVFIVKMAISCSRKCSCLVAQILNFFYIQSIDSMLINKVLSNIAIGLSYPDLQVYFDSNVESIMIEWRSLNNSICNFPFELICLKELDFIEHYATKCIHIILLTSDSEAMGFLVNSLSQEKSNTHLLKFCFEHNICTILLNSTDQLPIIGLPCANTVFPQVSMIEVRSYILQQLSLELRRKLIQDNSESCLSNLFTKYIDCCSKQRKQFIESISPPLFLLDLNVSCLEDVFAKMFGISLFSLFKENPYLLPKLHIFILKKLYSSVQPHTFVFNLYTYCTFLQFVSMNLSNCTELLYFLLCDPVHVLFEFLTEGGEIGTDIQRIKSKFHDSFTHEDTCTLLHTLIMIYRSCLLCIPKLVENTISILFDILCYHSMSMVQEISTLCLECIKELFANVLFMTYHPKVIAILFFIPSNPVFEEIKIWLNKKFKNIIRYEILQELAVNAWYACMSCVTYLNQVKLNLQLSFEQTNNSYDFNSLFDDLVQKIHIVSTSSNSTEKLSELLCEIFLLLTPFCCRHRIAFECANLDVYTRPINLAAHLYHLPILLSRLSKLVKSTKIQLKEIAYTTYNSFSDPQSLLTSIAAYKQSGVYSNLPMIYSSYLLNKKISKVKFCSSKNTNTHIPFQIPLENSEYQTKIWVRKLCIFLLENYIKNPIFLNTKPLIELSDDCAKDFLKMYIYEVILGGDGDEILIISEHLNCGLKQSFDFLHDTNSSTIPIENCVNEFCIRIIMEIVQFLRRKVLFDKQCRSFRDNFLLDINYLYLACSAFFCKDYHSTLLYLHIYMDPLCSEYSSQNLVPNSSLVVPKLLINTYGELGEIECVNSVPCNSLYLEFQKVKLVGKWSEVIQMCGNFPFNQIGNSQDLNEAMYHMGWYSMLLQQSNNNSESISNLHYESAWRLSLWDEKLPDVGTVNSNEIFSQQIIYECIKAFKEKEISYTRDYICSKVSHTLREFLICSEGSIFNISYLLSNISIAQTLIQFSTFAESVLASHRQSNDFPSQSLLLPFKEKLKDILSIRVSLLLRLVNFLEAEECCDHKYFTSLFELILNDVIAAAKLARKSNHYSEANNLLHTLELKLESMEILPQKFKKKLLTQISLESAKVKFLQKDFQTCHSVLKLNINRFSKHPTQFPELYCYFLTLYGNFLGETQQETASNVVSHYLERSVNTLQQLEYDTSSPSQVKLLEKAYFSLAQFSDKQYSIIIEYLNSPDYKMKLELAEAFDKLSELSLDTTELKRTLIDNIKQAKEYRQQSCEFEMDKIEFLKKALESYCFCLELSNTHDMAISRVISLWFDNSDNHEINQMLPSHLNAISSHKFIPWVFQIIPRLCFLPCDVTTPFSLTLTDLVIRMTTDHPYHCLPILFAIFLSPLDNCFNSHYTYGSLDIIRLKLELINNDKSVFRCRNILDKVRMLQRDIVLKMENISTDLIMLAYHTTPAKNSGIKIPKQCTLLGESAIQHLPVLTIDIPISPVCNYTDVVRIVKFEPTFIYLGGKSKPKLFTCWGSDGNRYKMLLKGREDLRKDAVIQQGFSLINQLLAQDSWFVEKGVTIRTYKIVPLSQDSGLISFCEGTISLSEYLVQKNGAHQRYYPNTPTSSDCEGLMYSARKHSNQHCLTSFRKVCQIFHPVFRFFFFEMFTDSTTWFQRKMQYTRSVAVTSMAGYIFGVGDRHTENIRINTSTAEIVHIDFGELFDSGKHLPVPELVPFRLTRDLIDPMGQLGKEGVFRPCCEETLRIIRQSKENIKSVINVLLYTPLHKWKILQNCLKASMEKQSSQGQELPTNTNTVAAGNKAGISMLGEDTNEIALRVLLRINEKIDGIEGRTPLSIAGQVNRLIAEATDEVNLSLMYPGWKAWL</sequence>
<evidence type="ECO:0000313" key="10">
    <source>
        <dbReference type="Proteomes" id="UP001165289"/>
    </source>
</evidence>
<dbReference type="PANTHER" id="PTHR37079">
    <property type="entry name" value="SERINE/THREONINE-PROTEIN KINASE ATM"/>
    <property type="match status" value="1"/>
</dbReference>
<comment type="subcellular location">
    <subcellularLocation>
        <location evidence="1">Nucleus</location>
    </subcellularLocation>
</comment>
<keyword evidence="10" id="KW-1185">Reference proteome</keyword>
<dbReference type="GO" id="GO:0004674">
    <property type="term" value="F:protein serine/threonine kinase activity"/>
    <property type="evidence" value="ECO:0007669"/>
    <property type="project" value="UniProtKB-KW"/>
</dbReference>
<keyword evidence="9" id="KW-0808">Transferase</keyword>
<evidence type="ECO:0000259" key="6">
    <source>
        <dbReference type="PROSITE" id="PS50290"/>
    </source>
</evidence>
<dbReference type="SMART" id="SM00146">
    <property type="entry name" value="PI3Kc"/>
    <property type="match status" value="1"/>
</dbReference>
<dbReference type="EMBL" id="JAKMXF010000166">
    <property type="protein sequence ID" value="KAI6655925.1"/>
    <property type="molecule type" value="Genomic_DNA"/>
</dbReference>
<evidence type="ECO:0000259" key="8">
    <source>
        <dbReference type="PROSITE" id="PS51190"/>
    </source>
</evidence>
<dbReference type="InterPro" id="IPR014009">
    <property type="entry name" value="PIK_FAT"/>
</dbReference>
<dbReference type="PROSITE" id="PS51189">
    <property type="entry name" value="FAT"/>
    <property type="match status" value="1"/>
</dbReference>
<evidence type="ECO:0000256" key="2">
    <source>
        <dbReference type="ARBA" id="ARBA00022527"/>
    </source>
</evidence>
<feature type="domain" description="PI3K/PI4K catalytic" evidence="6">
    <location>
        <begin position="2564"/>
        <end position="2884"/>
    </location>
</feature>
<name>A0AAV7K539_9METZ</name>
<feature type="domain" description="FAT" evidence="7">
    <location>
        <begin position="1845"/>
        <end position="2449"/>
    </location>
</feature>
<feature type="domain" description="FATC" evidence="8">
    <location>
        <begin position="2902"/>
        <end position="2934"/>
    </location>
</feature>
<dbReference type="Pfam" id="PF00454">
    <property type="entry name" value="PI3_PI4_kinase"/>
    <property type="match status" value="1"/>
</dbReference>
<evidence type="ECO:0000256" key="5">
    <source>
        <dbReference type="ARBA" id="ARBA00047899"/>
    </source>
</evidence>
<keyword evidence="2" id="KW-0723">Serine/threonine-protein kinase</keyword>
<keyword evidence="9" id="KW-0418">Kinase</keyword>
<dbReference type="InterPro" id="IPR000403">
    <property type="entry name" value="PI3/4_kinase_cat_dom"/>
</dbReference>
<evidence type="ECO:0000256" key="1">
    <source>
        <dbReference type="ARBA" id="ARBA00004123"/>
    </source>
</evidence>
<reference evidence="9 10" key="1">
    <citation type="journal article" date="2023" name="BMC Biol.">
        <title>The compact genome of the sponge Oopsacas minuta (Hexactinellida) is lacking key metazoan core genes.</title>
        <authorList>
            <person name="Santini S."/>
            <person name="Schenkelaars Q."/>
            <person name="Jourda C."/>
            <person name="Duchesne M."/>
            <person name="Belahbib H."/>
            <person name="Rocher C."/>
            <person name="Selva M."/>
            <person name="Riesgo A."/>
            <person name="Vervoort M."/>
            <person name="Leys S.P."/>
            <person name="Kodjabachian L."/>
            <person name="Le Bivic A."/>
            <person name="Borchiellini C."/>
            <person name="Claverie J.M."/>
            <person name="Renard E."/>
        </authorList>
    </citation>
    <scope>NUCLEOTIDE SEQUENCE [LARGE SCALE GENOMIC DNA]</scope>
    <source>
        <strain evidence="9">SPO-2</strain>
    </source>
</reference>
<dbReference type="PROSITE" id="PS51190">
    <property type="entry name" value="FATC"/>
    <property type="match status" value="1"/>
</dbReference>
<evidence type="ECO:0000256" key="4">
    <source>
        <dbReference type="ARBA" id="ARBA00023242"/>
    </source>
</evidence>
<dbReference type="Proteomes" id="UP001165289">
    <property type="component" value="Unassembled WGS sequence"/>
</dbReference>
<dbReference type="InterPro" id="IPR003152">
    <property type="entry name" value="FATC_dom"/>
</dbReference>
<dbReference type="Pfam" id="PF02260">
    <property type="entry name" value="FATC"/>
    <property type="match status" value="1"/>
</dbReference>
<accession>A0AAV7K539</accession>
<dbReference type="GO" id="GO:0005634">
    <property type="term" value="C:nucleus"/>
    <property type="evidence" value="ECO:0007669"/>
    <property type="project" value="UniProtKB-SubCell"/>
</dbReference>
<dbReference type="InterPro" id="IPR036940">
    <property type="entry name" value="PI3/4_kinase_cat_sf"/>
</dbReference>
<protein>
    <submittedName>
        <fullName evidence="9">Serine-protein kinase ATM</fullName>
    </submittedName>
</protein>
<gene>
    <name evidence="9" type="ORF">LOD99_1659</name>
</gene>
<evidence type="ECO:0000259" key="7">
    <source>
        <dbReference type="PROSITE" id="PS51189"/>
    </source>
</evidence>
<dbReference type="SMART" id="SM01343">
    <property type="entry name" value="FATC"/>
    <property type="match status" value="1"/>
</dbReference>
<dbReference type="PANTHER" id="PTHR37079:SF4">
    <property type="entry name" value="SERINE_THREONINE-PROTEIN KINASE ATM"/>
    <property type="match status" value="1"/>
</dbReference>
<dbReference type="Gene3D" id="3.30.1010.10">
    <property type="entry name" value="Phosphatidylinositol 3-kinase Catalytic Subunit, Chain A, domain 4"/>
    <property type="match status" value="1"/>
</dbReference>
<evidence type="ECO:0000313" key="9">
    <source>
        <dbReference type="EMBL" id="KAI6655925.1"/>
    </source>
</evidence>
<dbReference type="InterPro" id="IPR011009">
    <property type="entry name" value="Kinase-like_dom_sf"/>
</dbReference>
<dbReference type="SUPFAM" id="SSF56112">
    <property type="entry name" value="Protein kinase-like (PK-like)"/>
    <property type="match status" value="1"/>
</dbReference>
<dbReference type="GO" id="GO:0006974">
    <property type="term" value="P:DNA damage response"/>
    <property type="evidence" value="ECO:0007669"/>
    <property type="project" value="UniProtKB-KW"/>
</dbReference>
<proteinExistence type="predicted"/>
<dbReference type="PROSITE" id="PS50290">
    <property type="entry name" value="PI3_4_KINASE_3"/>
    <property type="match status" value="1"/>
</dbReference>
<comment type="catalytic activity">
    <reaction evidence="5">
        <text>L-threonyl-[protein] + ATP = O-phospho-L-threonyl-[protein] + ADP + H(+)</text>
        <dbReference type="Rhea" id="RHEA:46608"/>
        <dbReference type="Rhea" id="RHEA-COMP:11060"/>
        <dbReference type="Rhea" id="RHEA-COMP:11605"/>
        <dbReference type="ChEBI" id="CHEBI:15378"/>
        <dbReference type="ChEBI" id="CHEBI:30013"/>
        <dbReference type="ChEBI" id="CHEBI:30616"/>
        <dbReference type="ChEBI" id="CHEBI:61977"/>
        <dbReference type="ChEBI" id="CHEBI:456216"/>
        <dbReference type="EC" id="2.7.11.1"/>
    </reaction>
</comment>
<organism evidence="9 10">
    <name type="scientific">Oopsacas minuta</name>
    <dbReference type="NCBI Taxonomy" id="111878"/>
    <lineage>
        <taxon>Eukaryota</taxon>
        <taxon>Metazoa</taxon>
        <taxon>Porifera</taxon>
        <taxon>Hexactinellida</taxon>
        <taxon>Hexasterophora</taxon>
        <taxon>Lyssacinosida</taxon>
        <taxon>Leucopsacidae</taxon>
        <taxon>Oopsacas</taxon>
    </lineage>
</organism>
<keyword evidence="3" id="KW-0227">DNA damage</keyword>
<comment type="caution">
    <text evidence="9">The sequence shown here is derived from an EMBL/GenBank/DDBJ whole genome shotgun (WGS) entry which is preliminary data.</text>
</comment>
<keyword evidence="4" id="KW-0539">Nucleus</keyword>
<evidence type="ECO:0000256" key="3">
    <source>
        <dbReference type="ARBA" id="ARBA00022763"/>
    </source>
</evidence>